<proteinExistence type="predicted"/>
<comment type="caution">
    <text evidence="2">The sequence shown here is derived from an EMBL/GenBank/DDBJ whole genome shotgun (WGS) entry which is preliminary data.</text>
</comment>
<feature type="transmembrane region" description="Helical" evidence="1">
    <location>
        <begin position="21"/>
        <end position="42"/>
    </location>
</feature>
<dbReference type="EMBL" id="DVOT01000076">
    <property type="protein sequence ID" value="HIV27186.1"/>
    <property type="molecule type" value="Genomic_DNA"/>
</dbReference>
<accession>A0A9D1P706</accession>
<feature type="transmembrane region" description="Helical" evidence="1">
    <location>
        <begin position="121"/>
        <end position="141"/>
    </location>
</feature>
<keyword evidence="1" id="KW-0472">Membrane</keyword>
<dbReference type="Proteomes" id="UP000886884">
    <property type="component" value="Unassembled WGS sequence"/>
</dbReference>
<organism evidence="2 3">
    <name type="scientific">Candidatus Ornithocaccomicrobium faecavium</name>
    <dbReference type="NCBI Taxonomy" id="2840890"/>
    <lineage>
        <taxon>Bacteria</taxon>
        <taxon>Bacillati</taxon>
        <taxon>Bacillota</taxon>
        <taxon>Clostridia</taxon>
        <taxon>Candidatus Ornithocaccomicrobium</taxon>
    </lineage>
</organism>
<feature type="transmembrane region" description="Helical" evidence="1">
    <location>
        <begin position="90"/>
        <end position="109"/>
    </location>
</feature>
<name>A0A9D1P706_9FIRM</name>
<feature type="transmembrane region" description="Helical" evidence="1">
    <location>
        <begin position="48"/>
        <end position="70"/>
    </location>
</feature>
<sequence length="220" mass="24237">MQKFSSTALGARCLQDAAFRDGIRLCYGVAFNLLYALLRLIAGLYAASIWFVAIALYYWALGSLRGYLVLGYYRRKARGPLYECRCYRRAAWLLFLLSLPMIGVIVLMVRADASFSYPGYMIYLAALYAFYATIASAVHLVKFRKVASPVLSAAKVLDVVAAMMSMLGLQSALLARFSNDGAYRQWMNAATGGCVYGLVILLAIGMLAHASKLQKRGKCA</sequence>
<dbReference type="AlphaFoldDB" id="A0A9D1P706"/>
<evidence type="ECO:0000256" key="1">
    <source>
        <dbReference type="SAM" id="Phobius"/>
    </source>
</evidence>
<protein>
    <submittedName>
        <fullName evidence="2">Uncharacterized protein</fullName>
    </submittedName>
</protein>
<evidence type="ECO:0000313" key="3">
    <source>
        <dbReference type="Proteomes" id="UP000886884"/>
    </source>
</evidence>
<keyword evidence="1" id="KW-1133">Transmembrane helix</keyword>
<feature type="transmembrane region" description="Helical" evidence="1">
    <location>
        <begin position="186"/>
        <end position="208"/>
    </location>
</feature>
<reference evidence="2" key="1">
    <citation type="submission" date="2020-10" db="EMBL/GenBank/DDBJ databases">
        <authorList>
            <person name="Gilroy R."/>
        </authorList>
    </citation>
    <scope>NUCLEOTIDE SEQUENCE</scope>
    <source>
        <strain evidence="2">CHK183-6373</strain>
    </source>
</reference>
<feature type="transmembrane region" description="Helical" evidence="1">
    <location>
        <begin position="153"/>
        <end position="174"/>
    </location>
</feature>
<gene>
    <name evidence="2" type="ORF">IAA64_04410</name>
</gene>
<evidence type="ECO:0000313" key="2">
    <source>
        <dbReference type="EMBL" id="HIV27186.1"/>
    </source>
</evidence>
<reference evidence="2" key="2">
    <citation type="journal article" date="2021" name="PeerJ">
        <title>Extensive microbial diversity within the chicken gut microbiome revealed by metagenomics and culture.</title>
        <authorList>
            <person name="Gilroy R."/>
            <person name="Ravi A."/>
            <person name="Getino M."/>
            <person name="Pursley I."/>
            <person name="Horton D.L."/>
            <person name="Alikhan N.F."/>
            <person name="Baker D."/>
            <person name="Gharbi K."/>
            <person name="Hall N."/>
            <person name="Watson M."/>
            <person name="Adriaenssens E.M."/>
            <person name="Foster-Nyarko E."/>
            <person name="Jarju S."/>
            <person name="Secka A."/>
            <person name="Antonio M."/>
            <person name="Oren A."/>
            <person name="Chaudhuri R.R."/>
            <person name="La Ragione R."/>
            <person name="Hildebrand F."/>
            <person name="Pallen M.J."/>
        </authorList>
    </citation>
    <scope>NUCLEOTIDE SEQUENCE</scope>
    <source>
        <strain evidence="2">CHK183-6373</strain>
    </source>
</reference>
<keyword evidence="1" id="KW-0812">Transmembrane</keyword>